<dbReference type="EMBL" id="SOYY01000004">
    <property type="protein sequence ID" value="KAA0722193.1"/>
    <property type="molecule type" value="Genomic_DNA"/>
</dbReference>
<reference evidence="1 2" key="1">
    <citation type="journal article" date="2019" name="Mol. Ecol. Resour.">
        <title>Chromosome-level genome assembly of Triplophysa tibetana, a fish adapted to the harsh high-altitude environment of the Tibetan Plateau.</title>
        <authorList>
            <person name="Yang X."/>
            <person name="Liu H."/>
            <person name="Ma Z."/>
            <person name="Zou Y."/>
            <person name="Zou M."/>
            <person name="Mao Y."/>
            <person name="Li X."/>
            <person name="Wang H."/>
            <person name="Chen T."/>
            <person name="Wang W."/>
            <person name="Yang R."/>
        </authorList>
    </citation>
    <scope>NUCLEOTIDE SEQUENCE [LARGE SCALE GENOMIC DNA]</scope>
    <source>
        <strain evidence="1">TTIB1903HZAU</strain>
        <tissue evidence="1">Muscle</tissue>
    </source>
</reference>
<evidence type="ECO:0000313" key="2">
    <source>
        <dbReference type="Proteomes" id="UP000324632"/>
    </source>
</evidence>
<accession>A0A5A9PK66</accession>
<name>A0A5A9PK66_9TELE</name>
<gene>
    <name evidence="1" type="ORF">E1301_Tti009059</name>
</gene>
<dbReference type="Proteomes" id="UP000324632">
    <property type="component" value="Chromosome 4"/>
</dbReference>
<comment type="caution">
    <text evidence="1">The sequence shown here is derived from an EMBL/GenBank/DDBJ whole genome shotgun (WGS) entry which is preliminary data.</text>
</comment>
<proteinExistence type="predicted"/>
<dbReference type="AlphaFoldDB" id="A0A5A9PK66"/>
<keyword evidence="2" id="KW-1185">Reference proteome</keyword>
<protein>
    <submittedName>
        <fullName evidence="1">Uncharacterized protein</fullName>
    </submittedName>
</protein>
<sequence>MEPAEYSYKEKWKGQRRDVYASKHSKAYFATEGRPEHKQASMESIMDGSVIYSKELSMRTDMDYDLCKLAVHRKHRVEEFLLELQ</sequence>
<evidence type="ECO:0000313" key="1">
    <source>
        <dbReference type="EMBL" id="KAA0722193.1"/>
    </source>
</evidence>
<organism evidence="1 2">
    <name type="scientific">Triplophysa tibetana</name>
    <dbReference type="NCBI Taxonomy" id="1572043"/>
    <lineage>
        <taxon>Eukaryota</taxon>
        <taxon>Metazoa</taxon>
        <taxon>Chordata</taxon>
        <taxon>Craniata</taxon>
        <taxon>Vertebrata</taxon>
        <taxon>Euteleostomi</taxon>
        <taxon>Actinopterygii</taxon>
        <taxon>Neopterygii</taxon>
        <taxon>Teleostei</taxon>
        <taxon>Ostariophysi</taxon>
        <taxon>Cypriniformes</taxon>
        <taxon>Nemacheilidae</taxon>
        <taxon>Triplophysa</taxon>
    </lineage>
</organism>